<proteinExistence type="predicted"/>
<gene>
    <name evidence="3" type="ORF">HHI36_012698</name>
</gene>
<comment type="caution">
    <text evidence="3">The sequence shown here is derived from an EMBL/GenBank/DDBJ whole genome shotgun (WGS) entry which is preliminary data.</text>
</comment>
<evidence type="ECO:0000313" key="3">
    <source>
        <dbReference type="EMBL" id="KAL3277348.1"/>
    </source>
</evidence>
<dbReference type="SMART" id="SM00355">
    <property type="entry name" value="ZnF_C2H2"/>
    <property type="match status" value="3"/>
</dbReference>
<evidence type="ECO:0000259" key="2">
    <source>
        <dbReference type="PROSITE" id="PS50157"/>
    </source>
</evidence>
<dbReference type="PROSITE" id="PS50157">
    <property type="entry name" value="ZINC_FINGER_C2H2_2"/>
    <property type="match status" value="2"/>
</dbReference>
<evidence type="ECO:0000313" key="4">
    <source>
        <dbReference type="Proteomes" id="UP001516400"/>
    </source>
</evidence>
<protein>
    <recommendedName>
        <fullName evidence="2">C2H2-type domain-containing protein</fullName>
    </recommendedName>
</protein>
<dbReference type="PROSITE" id="PS00028">
    <property type="entry name" value="ZINC_FINGER_C2H2_1"/>
    <property type="match status" value="2"/>
</dbReference>
<reference evidence="3 4" key="1">
    <citation type="journal article" date="2021" name="BMC Biol.">
        <title>Horizontally acquired antibacterial genes associated with adaptive radiation of ladybird beetles.</title>
        <authorList>
            <person name="Li H.S."/>
            <person name="Tang X.F."/>
            <person name="Huang Y.H."/>
            <person name="Xu Z.Y."/>
            <person name="Chen M.L."/>
            <person name="Du X.Y."/>
            <person name="Qiu B.Y."/>
            <person name="Chen P.T."/>
            <person name="Zhang W."/>
            <person name="Slipinski A."/>
            <person name="Escalona H.E."/>
            <person name="Waterhouse R.M."/>
            <person name="Zwick A."/>
            <person name="Pang H."/>
        </authorList>
    </citation>
    <scope>NUCLEOTIDE SEQUENCE [LARGE SCALE GENOMIC DNA]</scope>
    <source>
        <strain evidence="3">SYSU2018</strain>
    </source>
</reference>
<dbReference type="GO" id="GO:0008270">
    <property type="term" value="F:zinc ion binding"/>
    <property type="evidence" value="ECO:0007669"/>
    <property type="project" value="UniProtKB-KW"/>
</dbReference>
<dbReference type="Gene3D" id="3.30.160.60">
    <property type="entry name" value="Classic Zinc Finger"/>
    <property type="match status" value="1"/>
</dbReference>
<keyword evidence="4" id="KW-1185">Reference proteome</keyword>
<accession>A0ABD2NF06</accession>
<dbReference type="Proteomes" id="UP001516400">
    <property type="component" value="Unassembled WGS sequence"/>
</dbReference>
<keyword evidence="1" id="KW-0479">Metal-binding</keyword>
<dbReference type="EMBL" id="JABFTP020000103">
    <property type="protein sequence ID" value="KAL3277348.1"/>
    <property type="molecule type" value="Genomic_DNA"/>
</dbReference>
<dbReference type="PANTHER" id="PTHR33936:SF24">
    <property type="entry name" value="C2H2-TYPE DOMAIN-CONTAINING PROTEIN"/>
    <property type="match status" value="1"/>
</dbReference>
<keyword evidence="1" id="KW-0863">Zinc-finger</keyword>
<dbReference type="InterPro" id="IPR052797">
    <property type="entry name" value="RegFact_GeneExpr_CellDeath"/>
</dbReference>
<dbReference type="InterPro" id="IPR036236">
    <property type="entry name" value="Znf_C2H2_sf"/>
</dbReference>
<dbReference type="InterPro" id="IPR013087">
    <property type="entry name" value="Znf_C2H2_type"/>
</dbReference>
<evidence type="ECO:0000256" key="1">
    <source>
        <dbReference type="PROSITE-ProRule" id="PRU00042"/>
    </source>
</evidence>
<dbReference type="AlphaFoldDB" id="A0ABD2NF06"/>
<dbReference type="SUPFAM" id="SSF57667">
    <property type="entry name" value="beta-beta-alpha zinc fingers"/>
    <property type="match status" value="1"/>
</dbReference>
<sequence length="785" mass="90954">MFQTITEMAINIYGFSGKSKHRKCTECGSLFSTISNLRKHVRQKHPGKLEEVAPLIYKNKNNFKFSCEICDKNFNHERYFRFHMKSHVKPDDNIKEETGNKPSKKCPICSILLPSAAEILGHFFQEHDITISTTEMEFTSIYEFEEWLRKMEKSTQSKFVKKGTKTSRKHVKTSYFCHRSGHYSPTGNGLRCTKMKGSVKINGYCPASIKLLQLNDGVCQVHFIETHVGHSSDTNLEYLYLSKDEKQKIAAQIADNIPFDDILQGVENSMSDVALERIHLLKRKDLYNISRCFNLASGSIKYSSDALNIENWVNEMRRGNNCVLFYKPQGSVLTEKGLENKDFVLIIMTLAQCELFKKYSGGYICVDHTHGRNSQNLELHTIFIKDDANECFPCAFCISNRADKVVMLLFFSHIKEQAGIVLPKVFMSDIEDSYFEAWKEIMGDPGKWHFSSWHLELTWQSNLNEITSEELQVLIYNQLRNLQEEENSEVFQTKINDFCELICNNSETKEFAKFFIDNFLKSYKSWANSYKTPTEIKSNIHLEQMHDAIKYIYLDENHSKSLEESLSAIMFLVRDKFTDKLALINEGKLWQPEDIVSRHKASLFLDPNSVIPSEDGWKVPYEKNNTMCFIQEINPECTCHLNCSYCNICIHKYCCSCVDSTIKWNICKHIHLLVSWMKGEDSDDGTLENSDEDLEENNEVIIIHTDGLENNGRVEVIVKKPSKRTLVTLLNEEKEELKKQFCSLVNSIDTTTQLEKVKKMMSPIYQCCNTKELSKKRMIRKRNVK</sequence>
<feature type="domain" description="C2H2-type" evidence="2">
    <location>
        <begin position="22"/>
        <end position="50"/>
    </location>
</feature>
<name>A0ABD2NF06_9CUCU</name>
<dbReference type="PANTHER" id="PTHR33936">
    <property type="entry name" value="PROTEIN CBG17840"/>
    <property type="match status" value="1"/>
</dbReference>
<organism evidence="3 4">
    <name type="scientific">Cryptolaemus montrouzieri</name>
    <dbReference type="NCBI Taxonomy" id="559131"/>
    <lineage>
        <taxon>Eukaryota</taxon>
        <taxon>Metazoa</taxon>
        <taxon>Ecdysozoa</taxon>
        <taxon>Arthropoda</taxon>
        <taxon>Hexapoda</taxon>
        <taxon>Insecta</taxon>
        <taxon>Pterygota</taxon>
        <taxon>Neoptera</taxon>
        <taxon>Endopterygota</taxon>
        <taxon>Coleoptera</taxon>
        <taxon>Polyphaga</taxon>
        <taxon>Cucujiformia</taxon>
        <taxon>Coccinelloidea</taxon>
        <taxon>Coccinellidae</taxon>
        <taxon>Scymninae</taxon>
        <taxon>Scymnini</taxon>
        <taxon>Cryptolaemus</taxon>
    </lineage>
</organism>
<keyword evidence="1" id="KW-0862">Zinc</keyword>
<feature type="domain" description="C2H2-type" evidence="2">
    <location>
        <begin position="65"/>
        <end position="92"/>
    </location>
</feature>